<evidence type="ECO:0000256" key="4">
    <source>
        <dbReference type="ARBA" id="ARBA00022679"/>
    </source>
</evidence>
<keyword evidence="4 7" id="KW-0808">Transferase</keyword>
<dbReference type="PIRSF" id="PIRSF036525">
    <property type="entry name" value="CobF"/>
    <property type="match status" value="1"/>
</dbReference>
<evidence type="ECO:0000313" key="8">
    <source>
        <dbReference type="Proteomes" id="UP001564408"/>
    </source>
</evidence>
<dbReference type="InterPro" id="IPR014776">
    <property type="entry name" value="4pyrrole_Mease_sub2"/>
</dbReference>
<organism evidence="7 8">
    <name type="scientific">Thioalkalicoccus limnaeus</name>
    <dbReference type="NCBI Taxonomy" id="120681"/>
    <lineage>
        <taxon>Bacteria</taxon>
        <taxon>Pseudomonadati</taxon>
        <taxon>Pseudomonadota</taxon>
        <taxon>Gammaproteobacteria</taxon>
        <taxon>Chromatiales</taxon>
        <taxon>Chromatiaceae</taxon>
        <taxon>Thioalkalicoccus</taxon>
    </lineage>
</organism>
<keyword evidence="3 7" id="KW-0489">Methyltransferase</keyword>
<dbReference type="EMBL" id="JBDKXB010000001">
    <property type="protein sequence ID" value="MEY6430874.1"/>
    <property type="molecule type" value="Genomic_DNA"/>
</dbReference>
<dbReference type="Gene3D" id="3.30.950.10">
    <property type="entry name" value="Methyltransferase, Cobalt-precorrin-4 Transmethylase, Domain 2"/>
    <property type="match status" value="1"/>
</dbReference>
<dbReference type="GO" id="GO:0043819">
    <property type="term" value="F:precorrin-6A synthase (deacetylating) activity"/>
    <property type="evidence" value="ECO:0007669"/>
    <property type="project" value="UniProtKB-EC"/>
</dbReference>
<keyword evidence="2" id="KW-0169">Cobalamin biosynthesis</keyword>
<dbReference type="NCBIfam" id="TIGR02434">
    <property type="entry name" value="CobF"/>
    <property type="match status" value="1"/>
</dbReference>
<feature type="domain" description="Tetrapyrrole methylase" evidence="6">
    <location>
        <begin position="4"/>
        <end position="225"/>
    </location>
</feature>
<comment type="pathway">
    <text evidence="1">Cofactor biosynthesis; adenosylcobalamin biosynthesis.</text>
</comment>
<dbReference type="Pfam" id="PF00590">
    <property type="entry name" value="TP_methylase"/>
    <property type="match status" value="1"/>
</dbReference>
<sequence>MKRLLLIGMGPGHPDYLTIQAIDAMKSVDVFFFLEKDGEGKDELIRIRREILERFLPERSYRVVTAPSPPREAEPGRYRDGVLDWYRRKAEIIAGLINDELADGESGAFLIWGDPTLYDGTLTIVRQILDEGLADFDYQVIPGITSLQLLAAKHRIPMNRIGEPIEVTTARRLAQTAPESIQNTFVMLDSNMTFEGLADSELTLYWGAYLGTDGEMLAAGPLKQIAGELAERARRAKADRGWLMDVYLLRKEQGGR</sequence>
<evidence type="ECO:0000256" key="2">
    <source>
        <dbReference type="ARBA" id="ARBA00022573"/>
    </source>
</evidence>
<dbReference type="CDD" id="cd11643">
    <property type="entry name" value="Precorrin-6A-synthase"/>
    <property type="match status" value="1"/>
</dbReference>
<dbReference type="InterPro" id="IPR014777">
    <property type="entry name" value="4pyrrole_Mease_sub1"/>
</dbReference>
<dbReference type="RefSeq" id="WP_369665258.1">
    <property type="nucleotide sequence ID" value="NZ_JBDKXB010000001.1"/>
</dbReference>
<dbReference type="EC" id="2.1.1.152" evidence="7"/>
<gene>
    <name evidence="7" type="primary">cobF</name>
    <name evidence="7" type="ORF">ABC977_00445</name>
</gene>
<dbReference type="PANTHER" id="PTHR43467">
    <property type="entry name" value="COBALT-PRECORRIN-2 C(20)-METHYLTRANSFERASE"/>
    <property type="match status" value="1"/>
</dbReference>
<evidence type="ECO:0000256" key="3">
    <source>
        <dbReference type="ARBA" id="ARBA00022603"/>
    </source>
</evidence>
<dbReference type="PANTHER" id="PTHR43467:SF1">
    <property type="entry name" value="PRECORRIN-6A SYNTHASE [DEACETYLATING]"/>
    <property type="match status" value="1"/>
</dbReference>
<dbReference type="GO" id="GO:0032259">
    <property type="term" value="P:methylation"/>
    <property type="evidence" value="ECO:0007669"/>
    <property type="project" value="UniProtKB-KW"/>
</dbReference>
<keyword evidence="5" id="KW-0949">S-adenosyl-L-methionine</keyword>
<evidence type="ECO:0000313" key="7">
    <source>
        <dbReference type="EMBL" id="MEY6430874.1"/>
    </source>
</evidence>
<evidence type="ECO:0000256" key="1">
    <source>
        <dbReference type="ARBA" id="ARBA00004953"/>
    </source>
</evidence>
<protein>
    <submittedName>
        <fullName evidence="7">Precorrin-6A synthase (Deacetylating)</fullName>
        <ecNumber evidence="7">2.1.1.152</ecNumber>
    </submittedName>
</protein>
<accession>A0ABV4B964</accession>
<keyword evidence="8" id="KW-1185">Reference proteome</keyword>
<comment type="caution">
    <text evidence="7">The sequence shown here is derived from an EMBL/GenBank/DDBJ whole genome shotgun (WGS) entry which is preliminary data.</text>
</comment>
<name>A0ABV4B964_9GAMM</name>
<reference evidence="7 8" key="1">
    <citation type="submission" date="2024-05" db="EMBL/GenBank/DDBJ databases">
        <title>Genome Sequence and Characterization of the New Strain Purple Sulfur Bacterium of Genus Thioalkalicoccus.</title>
        <authorList>
            <person name="Bryantseva I.A."/>
            <person name="Kyndt J.A."/>
            <person name="Imhoff J.F."/>
        </authorList>
    </citation>
    <scope>NUCLEOTIDE SEQUENCE [LARGE SCALE GENOMIC DNA]</scope>
    <source>
        <strain evidence="7 8">Um2</strain>
    </source>
</reference>
<dbReference type="InterPro" id="IPR035996">
    <property type="entry name" value="4pyrrol_Methylase_sf"/>
</dbReference>
<evidence type="ECO:0000259" key="6">
    <source>
        <dbReference type="Pfam" id="PF00590"/>
    </source>
</evidence>
<evidence type="ECO:0000256" key="5">
    <source>
        <dbReference type="ARBA" id="ARBA00022691"/>
    </source>
</evidence>
<proteinExistence type="predicted"/>
<dbReference type="InterPro" id="IPR000878">
    <property type="entry name" value="4pyrrol_Mease"/>
</dbReference>
<dbReference type="SUPFAM" id="SSF53790">
    <property type="entry name" value="Tetrapyrrole methylase"/>
    <property type="match status" value="1"/>
</dbReference>
<dbReference type="Proteomes" id="UP001564408">
    <property type="component" value="Unassembled WGS sequence"/>
</dbReference>
<dbReference type="InterPro" id="IPR012797">
    <property type="entry name" value="CobF"/>
</dbReference>
<dbReference type="Gene3D" id="3.40.1010.10">
    <property type="entry name" value="Cobalt-precorrin-4 Transmethylase, Domain 1"/>
    <property type="match status" value="1"/>
</dbReference>